<comment type="caution">
    <text evidence="2">The sequence shown here is derived from an EMBL/GenBank/DDBJ whole genome shotgun (WGS) entry which is preliminary data.</text>
</comment>
<keyword evidence="3" id="KW-1185">Reference proteome</keyword>
<feature type="transmembrane region" description="Helical" evidence="1">
    <location>
        <begin position="47"/>
        <end position="67"/>
    </location>
</feature>
<evidence type="ECO:0000313" key="2">
    <source>
        <dbReference type="EMBL" id="MBT0770704.1"/>
    </source>
</evidence>
<gene>
    <name evidence="2" type="ORF">KIH74_17300</name>
</gene>
<dbReference type="NCBIfam" id="TIGR03082">
    <property type="entry name" value="Gneg_AbrB_dup"/>
    <property type="match status" value="2"/>
</dbReference>
<feature type="transmembrane region" description="Helical" evidence="1">
    <location>
        <begin position="291"/>
        <end position="309"/>
    </location>
</feature>
<dbReference type="EMBL" id="JAHBAY010000006">
    <property type="protein sequence ID" value="MBT0770704.1"/>
    <property type="molecule type" value="Genomic_DNA"/>
</dbReference>
<organism evidence="2 3">
    <name type="scientific">Kineosporia corallincola</name>
    <dbReference type="NCBI Taxonomy" id="2835133"/>
    <lineage>
        <taxon>Bacteria</taxon>
        <taxon>Bacillati</taxon>
        <taxon>Actinomycetota</taxon>
        <taxon>Actinomycetes</taxon>
        <taxon>Kineosporiales</taxon>
        <taxon>Kineosporiaceae</taxon>
        <taxon>Kineosporia</taxon>
    </lineage>
</organism>
<keyword evidence="1" id="KW-1133">Transmembrane helix</keyword>
<feature type="transmembrane region" description="Helical" evidence="1">
    <location>
        <begin position="106"/>
        <end position="127"/>
    </location>
</feature>
<dbReference type="InterPro" id="IPR007820">
    <property type="entry name" value="AbrB_fam"/>
</dbReference>
<dbReference type="InterPro" id="IPR017516">
    <property type="entry name" value="AbrB_dup"/>
</dbReference>
<feature type="transmembrane region" description="Helical" evidence="1">
    <location>
        <begin position="79"/>
        <end position="100"/>
    </location>
</feature>
<accession>A0ABS5THX9</accession>
<feature type="transmembrane region" description="Helical" evidence="1">
    <location>
        <begin position="180"/>
        <end position="199"/>
    </location>
</feature>
<dbReference type="Pfam" id="PF05145">
    <property type="entry name" value="AbrB"/>
    <property type="match status" value="1"/>
</dbReference>
<dbReference type="PANTHER" id="PTHR38457:SF1">
    <property type="entry name" value="REGULATOR ABRB-RELATED"/>
    <property type="match status" value="1"/>
</dbReference>
<feature type="transmembrane region" description="Helical" evidence="1">
    <location>
        <begin position="206"/>
        <end position="230"/>
    </location>
</feature>
<feature type="transmembrane region" description="Helical" evidence="1">
    <location>
        <begin position="139"/>
        <end position="160"/>
    </location>
</feature>
<dbReference type="PIRSF" id="PIRSF038991">
    <property type="entry name" value="Protein_AbrB"/>
    <property type="match status" value="1"/>
</dbReference>
<dbReference type="RefSeq" id="WP_214156984.1">
    <property type="nucleotide sequence ID" value="NZ_JAHBAY010000006.1"/>
</dbReference>
<keyword evidence="1" id="KW-0812">Transmembrane</keyword>
<dbReference type="Proteomes" id="UP001197247">
    <property type="component" value="Unassembled WGS sequence"/>
</dbReference>
<protein>
    <submittedName>
        <fullName evidence="2">AbrB family transcriptional regulator</fullName>
    </submittedName>
</protein>
<proteinExistence type="predicted"/>
<feature type="transmembrane region" description="Helical" evidence="1">
    <location>
        <begin position="315"/>
        <end position="335"/>
    </location>
</feature>
<evidence type="ECO:0000313" key="3">
    <source>
        <dbReference type="Proteomes" id="UP001197247"/>
    </source>
</evidence>
<dbReference type="PANTHER" id="PTHR38457">
    <property type="entry name" value="REGULATOR ABRB-RELATED"/>
    <property type="match status" value="1"/>
</dbReference>
<feature type="transmembrane region" description="Helical" evidence="1">
    <location>
        <begin position="253"/>
        <end position="279"/>
    </location>
</feature>
<reference evidence="2 3" key="1">
    <citation type="submission" date="2021-05" db="EMBL/GenBank/DDBJ databases">
        <title>Kineosporia and Streptomyces sp. nov. two new marine actinobacteria isolated from Coral.</title>
        <authorList>
            <person name="Buangrab K."/>
            <person name="Sutthacheep M."/>
            <person name="Yeemin T."/>
            <person name="Harunari E."/>
            <person name="Igarashi Y."/>
            <person name="Kanchanasin P."/>
            <person name="Tanasupawat S."/>
            <person name="Phongsopitanun W."/>
        </authorList>
    </citation>
    <scope>NUCLEOTIDE SEQUENCE [LARGE SCALE GENOMIC DNA]</scope>
    <source>
        <strain evidence="2 3">J2-2</strain>
    </source>
</reference>
<evidence type="ECO:0000256" key="1">
    <source>
        <dbReference type="SAM" id="Phobius"/>
    </source>
</evidence>
<name>A0ABS5THX9_9ACTN</name>
<sequence length="339" mass="34695">MPWVILTVLVTGLSWVLDLAGLPSPVLFGSLAAGLGYALIAPRVPEIPAVAFTTGQAVLGASIGATLEPGTLTSLRADWLPVLLSCLVTLLLSVGAGYLLRLRPGVSTATGVFSMVAGGASGIVAIARDLGADDRVVAVVQYLRVLIILVGMPLVVQVVFRPDDTGSFTFDPEPVPPLWHGLAIAALALLIGLPLARFLPLPAGALLFPLIVAAVLTGTGVFAGSVPGWLENLGFALIGLQVGLRFTRESVKAVASVLPAATLAILALIVVSAGTGVLLARATGQSLLDGYLATTPGGLYAVLATAVGSGSDVTFVLMVQIARLFVMLFTAPLLARLIR</sequence>
<keyword evidence="1" id="KW-0472">Membrane</keyword>